<dbReference type="Pfam" id="PF13231">
    <property type="entry name" value="PMT_2"/>
    <property type="match status" value="1"/>
</dbReference>
<feature type="domain" description="Glycosyltransferase RgtA/B/C/D-like" evidence="10">
    <location>
        <begin position="116"/>
        <end position="219"/>
    </location>
</feature>
<accession>A0A518GXA2</accession>
<dbReference type="InterPro" id="IPR050297">
    <property type="entry name" value="LipidA_mod_glycosyltrf_83"/>
</dbReference>
<feature type="transmembrane region" description="Helical" evidence="9">
    <location>
        <begin position="229"/>
        <end position="253"/>
    </location>
</feature>
<feature type="transmembrane region" description="Helical" evidence="9">
    <location>
        <begin position="323"/>
        <end position="343"/>
    </location>
</feature>
<evidence type="ECO:0000313" key="12">
    <source>
        <dbReference type="Proteomes" id="UP000317835"/>
    </source>
</evidence>
<dbReference type="RefSeq" id="WP_145267608.1">
    <property type="nucleotide sequence ID" value="NZ_CP036426.1"/>
</dbReference>
<dbReference type="GO" id="GO:0009103">
    <property type="term" value="P:lipopolysaccharide biosynthetic process"/>
    <property type="evidence" value="ECO:0007669"/>
    <property type="project" value="UniProtKB-ARBA"/>
</dbReference>
<keyword evidence="7 9" id="KW-0472">Membrane</keyword>
<evidence type="ECO:0000313" key="11">
    <source>
        <dbReference type="EMBL" id="QDV33210.1"/>
    </source>
</evidence>
<dbReference type="KEGG" id="tpla:ElP_10520"/>
<organism evidence="11 12">
    <name type="scientific">Tautonia plasticadhaerens</name>
    <dbReference type="NCBI Taxonomy" id="2527974"/>
    <lineage>
        <taxon>Bacteria</taxon>
        <taxon>Pseudomonadati</taxon>
        <taxon>Planctomycetota</taxon>
        <taxon>Planctomycetia</taxon>
        <taxon>Isosphaerales</taxon>
        <taxon>Isosphaeraceae</taxon>
        <taxon>Tautonia</taxon>
    </lineage>
</organism>
<dbReference type="InterPro" id="IPR038731">
    <property type="entry name" value="RgtA/B/C-like"/>
</dbReference>
<dbReference type="PANTHER" id="PTHR33908">
    <property type="entry name" value="MANNOSYLTRANSFERASE YKCB-RELATED"/>
    <property type="match status" value="1"/>
</dbReference>
<feature type="compositionally biased region" description="Basic and acidic residues" evidence="8">
    <location>
        <begin position="767"/>
        <end position="776"/>
    </location>
</feature>
<keyword evidence="2" id="KW-1003">Cell membrane</keyword>
<comment type="subcellular location">
    <subcellularLocation>
        <location evidence="1">Cell membrane</location>
        <topology evidence="1">Multi-pass membrane protein</topology>
    </subcellularLocation>
</comment>
<evidence type="ECO:0000256" key="6">
    <source>
        <dbReference type="ARBA" id="ARBA00022989"/>
    </source>
</evidence>
<evidence type="ECO:0000256" key="8">
    <source>
        <dbReference type="SAM" id="MobiDB-lite"/>
    </source>
</evidence>
<evidence type="ECO:0000259" key="10">
    <source>
        <dbReference type="Pfam" id="PF13231"/>
    </source>
</evidence>
<evidence type="ECO:0000256" key="7">
    <source>
        <dbReference type="ARBA" id="ARBA00023136"/>
    </source>
</evidence>
<evidence type="ECO:0000256" key="4">
    <source>
        <dbReference type="ARBA" id="ARBA00022679"/>
    </source>
</evidence>
<dbReference type="GO" id="GO:0005886">
    <property type="term" value="C:plasma membrane"/>
    <property type="evidence" value="ECO:0007669"/>
    <property type="project" value="UniProtKB-SubCell"/>
</dbReference>
<feature type="transmembrane region" description="Helical" evidence="9">
    <location>
        <begin position="364"/>
        <end position="382"/>
    </location>
</feature>
<evidence type="ECO:0000256" key="2">
    <source>
        <dbReference type="ARBA" id="ARBA00022475"/>
    </source>
</evidence>
<keyword evidence="4" id="KW-0808">Transferase</keyword>
<feature type="transmembrane region" description="Helical" evidence="9">
    <location>
        <begin position="110"/>
        <end position="130"/>
    </location>
</feature>
<name>A0A518GXA2_9BACT</name>
<dbReference type="EMBL" id="CP036426">
    <property type="protein sequence ID" value="QDV33210.1"/>
    <property type="molecule type" value="Genomic_DNA"/>
</dbReference>
<dbReference type="OrthoDB" id="224989at2"/>
<proteinExistence type="predicted"/>
<dbReference type="GO" id="GO:0016763">
    <property type="term" value="F:pentosyltransferase activity"/>
    <property type="evidence" value="ECO:0007669"/>
    <property type="project" value="TreeGrafter"/>
</dbReference>
<feature type="region of interest" description="Disordered" evidence="8">
    <location>
        <begin position="748"/>
        <end position="834"/>
    </location>
</feature>
<evidence type="ECO:0000256" key="1">
    <source>
        <dbReference type="ARBA" id="ARBA00004651"/>
    </source>
</evidence>
<feature type="compositionally biased region" description="Basic and acidic residues" evidence="8">
    <location>
        <begin position="816"/>
        <end position="834"/>
    </location>
</feature>
<feature type="transmembrane region" description="Helical" evidence="9">
    <location>
        <begin position="187"/>
        <end position="217"/>
    </location>
</feature>
<dbReference type="AlphaFoldDB" id="A0A518GXA2"/>
<sequence length="834" mass="89059">MDADPISNPAPPPDRWRRLWPIAVLVSWALGLALMVDSAARSSATYDEVAYLRLAAEWWRTGQQETIGRMGSPMTFLKLQQATTFWILDRLGRGHLLDDPIAHQATLLPIVRVGALWLWATALAITSIWARRAYGPRASAMAALLFAVSPNLLAHGGLITMELPLLACWTASSLLFARFLETGRRGAFLGASAAAGLAFSCKFTAVVLPPILALAWLTDRLLRGDRRPLGLVVRVSSGMAAFGLVMVATNLLVTGMETMTPSARVGESHPALVGRFGPTIDGLLASAAESDWPQDWVAFAIQAIHQRSGGPSYLLGERRTEGWWYYYLVAMAVKVPVAFWLLAGGRAAIGLRSLRDRGWRRPSSDEVLMATTIVAMLALTALGSRRNFGLRYLLPVAPMAIVWVSRLAEGPRAARVLSAIGLIGMASAVAGVHPHELSYFNALAGGPRGGRRVLADSNLDWGQGARELARLQRAEPGYRDLTLYYFGDTDPGHYGVSGTRLVVDAGADHPGLPGRFSARTRFVAVSASLQHGPWGPEGYFDALVGVAPVRLTDDGTIAIYRADRVFGPGTGGSEQVSTPGEAILEPVGQLGDPADDRGGIGLEGGLRGQVADDDVVLLPPEDLDGEVPLDGHGVELQQVPPVPLVGRAADRDERDDRPVVPVGADVADVDRLAAIRRHRHHQPVAVPGRMGLIFGLGDELPDHPGRIGVGRVGDLVRPQRLLGGLGVGLDGPEREPATVAKSGRGVVLPRASGAGDRGEWHGGTASEGRRLLRIDGESPTTRIAPPRGAEHPGAPAARHRIGAGFACGMDPLPPGTDRRRPTARPRDPDPVQRR</sequence>
<keyword evidence="12" id="KW-1185">Reference proteome</keyword>
<keyword evidence="3" id="KW-0328">Glycosyltransferase</keyword>
<keyword evidence="6 9" id="KW-1133">Transmembrane helix</keyword>
<gene>
    <name evidence="11" type="ORF">ElP_10520</name>
</gene>
<keyword evidence="5 9" id="KW-0812">Transmembrane</keyword>
<evidence type="ECO:0000256" key="5">
    <source>
        <dbReference type="ARBA" id="ARBA00022692"/>
    </source>
</evidence>
<dbReference type="PANTHER" id="PTHR33908:SF11">
    <property type="entry name" value="MEMBRANE PROTEIN"/>
    <property type="match status" value="1"/>
</dbReference>
<evidence type="ECO:0000256" key="9">
    <source>
        <dbReference type="SAM" id="Phobius"/>
    </source>
</evidence>
<evidence type="ECO:0000256" key="3">
    <source>
        <dbReference type="ARBA" id="ARBA00022676"/>
    </source>
</evidence>
<dbReference type="Proteomes" id="UP000317835">
    <property type="component" value="Chromosome"/>
</dbReference>
<reference evidence="11 12" key="1">
    <citation type="submission" date="2019-02" db="EMBL/GenBank/DDBJ databases">
        <title>Deep-cultivation of Planctomycetes and their phenomic and genomic characterization uncovers novel biology.</title>
        <authorList>
            <person name="Wiegand S."/>
            <person name="Jogler M."/>
            <person name="Boedeker C."/>
            <person name="Pinto D."/>
            <person name="Vollmers J."/>
            <person name="Rivas-Marin E."/>
            <person name="Kohn T."/>
            <person name="Peeters S.H."/>
            <person name="Heuer A."/>
            <person name="Rast P."/>
            <person name="Oberbeckmann S."/>
            <person name="Bunk B."/>
            <person name="Jeske O."/>
            <person name="Meyerdierks A."/>
            <person name="Storesund J.E."/>
            <person name="Kallscheuer N."/>
            <person name="Luecker S."/>
            <person name="Lage O.M."/>
            <person name="Pohl T."/>
            <person name="Merkel B.J."/>
            <person name="Hornburger P."/>
            <person name="Mueller R.-W."/>
            <person name="Bruemmer F."/>
            <person name="Labrenz M."/>
            <person name="Spormann A.M."/>
            <person name="Op den Camp H."/>
            <person name="Overmann J."/>
            <person name="Amann R."/>
            <person name="Jetten M.S.M."/>
            <person name="Mascher T."/>
            <person name="Medema M.H."/>
            <person name="Devos D.P."/>
            <person name="Kaster A.-K."/>
            <person name="Ovreas L."/>
            <person name="Rohde M."/>
            <person name="Galperin M.Y."/>
            <person name="Jogler C."/>
        </authorList>
    </citation>
    <scope>NUCLEOTIDE SEQUENCE [LARGE SCALE GENOMIC DNA]</scope>
    <source>
        <strain evidence="11 12">ElP</strain>
    </source>
</reference>
<protein>
    <recommendedName>
        <fullName evidence="10">Glycosyltransferase RgtA/B/C/D-like domain-containing protein</fullName>
    </recommendedName>
</protein>
<feature type="transmembrane region" description="Helical" evidence="9">
    <location>
        <begin position="19"/>
        <end position="36"/>
    </location>
</feature>
<feature type="transmembrane region" description="Helical" evidence="9">
    <location>
        <begin position="142"/>
        <end position="167"/>
    </location>
</feature>